<keyword evidence="2" id="KW-1185">Reference proteome</keyword>
<protein>
    <submittedName>
        <fullName evidence="1">Uncharacterized protein</fullName>
    </submittedName>
</protein>
<reference evidence="1" key="1">
    <citation type="journal article" date="2023" name="Insect Mol. Biol.">
        <title>Genome sequencing provides insights into the evolution of gene families encoding plant cell wall-degrading enzymes in longhorned beetles.</title>
        <authorList>
            <person name="Shin N.R."/>
            <person name="Okamura Y."/>
            <person name="Kirsch R."/>
            <person name="Pauchet Y."/>
        </authorList>
    </citation>
    <scope>NUCLEOTIDE SEQUENCE</scope>
    <source>
        <strain evidence="1">AMC_N1</strain>
    </source>
</reference>
<proteinExistence type="predicted"/>
<accession>A0AAV8YRK2</accession>
<dbReference type="AlphaFoldDB" id="A0AAV8YRK2"/>
<evidence type="ECO:0000313" key="1">
    <source>
        <dbReference type="EMBL" id="KAJ8954001.1"/>
    </source>
</evidence>
<evidence type="ECO:0000313" key="2">
    <source>
        <dbReference type="Proteomes" id="UP001162162"/>
    </source>
</evidence>
<gene>
    <name evidence="1" type="ORF">NQ318_004292</name>
</gene>
<sequence>MTRVSFSGIFDCVKRTWTLYSDNPRKNDPLRRKQPNQSSRLGYLTSGRVLESSSQHASLYRRTSFMYTDHASCAFPSSSFTSRTFCTMPVLSTLPPRRLPKAGPAGFLAPAAVSSCAFCCCCCSCIFLNISRKEPSFLNTLSLDGSSSSSSSSSSILMSTSLTSASAAGASAGRAPAGDFLACLGRALRGLEALRERERECLEAERRRPRCRRRPCRWPGERELLREELCRRRWRRRERDLERRCDRLCERLLRRCLPRDRLRDLDLYLPRSNSTYSAAFTYGSMGRPAPVVEPSLLLEQFDSSSSSVPGGGGLFHMRAADDGFI</sequence>
<organism evidence="1 2">
    <name type="scientific">Aromia moschata</name>
    <dbReference type="NCBI Taxonomy" id="1265417"/>
    <lineage>
        <taxon>Eukaryota</taxon>
        <taxon>Metazoa</taxon>
        <taxon>Ecdysozoa</taxon>
        <taxon>Arthropoda</taxon>
        <taxon>Hexapoda</taxon>
        <taxon>Insecta</taxon>
        <taxon>Pterygota</taxon>
        <taxon>Neoptera</taxon>
        <taxon>Endopterygota</taxon>
        <taxon>Coleoptera</taxon>
        <taxon>Polyphaga</taxon>
        <taxon>Cucujiformia</taxon>
        <taxon>Chrysomeloidea</taxon>
        <taxon>Cerambycidae</taxon>
        <taxon>Cerambycinae</taxon>
        <taxon>Callichromatini</taxon>
        <taxon>Aromia</taxon>
    </lineage>
</organism>
<dbReference type="Proteomes" id="UP001162162">
    <property type="component" value="Unassembled WGS sequence"/>
</dbReference>
<comment type="caution">
    <text evidence="1">The sequence shown here is derived from an EMBL/GenBank/DDBJ whole genome shotgun (WGS) entry which is preliminary data.</text>
</comment>
<dbReference type="EMBL" id="JAPWTK010000051">
    <property type="protein sequence ID" value="KAJ8954001.1"/>
    <property type="molecule type" value="Genomic_DNA"/>
</dbReference>
<name>A0AAV8YRK2_9CUCU</name>